<accession>A0A6A7BPN5</accession>
<name>A0A6A7BPN5_9PLEO</name>
<dbReference type="EMBL" id="MU006288">
    <property type="protein sequence ID" value="KAF2856469.1"/>
    <property type="molecule type" value="Genomic_DNA"/>
</dbReference>
<reference evidence="1" key="1">
    <citation type="submission" date="2020-01" db="EMBL/GenBank/DDBJ databases">
        <authorList>
            <consortium name="DOE Joint Genome Institute"/>
            <person name="Haridas S."/>
            <person name="Albert R."/>
            <person name="Binder M."/>
            <person name="Bloem J."/>
            <person name="Labutti K."/>
            <person name="Salamov A."/>
            <person name="Andreopoulos B."/>
            <person name="Baker S.E."/>
            <person name="Barry K."/>
            <person name="Bills G."/>
            <person name="Bluhm B.H."/>
            <person name="Cannon C."/>
            <person name="Castanera R."/>
            <person name="Culley D.E."/>
            <person name="Daum C."/>
            <person name="Ezra D."/>
            <person name="Gonzalez J.B."/>
            <person name="Henrissat B."/>
            <person name="Kuo A."/>
            <person name="Liang C."/>
            <person name="Lipzen A."/>
            <person name="Lutzoni F."/>
            <person name="Magnuson J."/>
            <person name="Mondo S."/>
            <person name="Nolan M."/>
            <person name="Ohm R."/>
            <person name="Pangilinan J."/>
            <person name="Park H.-J."/>
            <person name="Ramirez L."/>
            <person name="Alfaro M."/>
            <person name="Sun H."/>
            <person name="Tritt A."/>
            <person name="Yoshinaga Y."/>
            <person name="Zwiers L.-H."/>
            <person name="Turgeon B.G."/>
            <person name="Goodwin S.B."/>
            <person name="Spatafora J.W."/>
            <person name="Crous P.W."/>
            <person name="Grigoriev I.V."/>
        </authorList>
    </citation>
    <scope>NUCLEOTIDE SEQUENCE</scope>
    <source>
        <strain evidence="1">IPT5</strain>
    </source>
</reference>
<sequence>MPKTEEGTALGYASFWAERYSKVDDSRKPTYESFRDFVSLEPIFSKHLFASQSPEPKPRIFLLGSGDSLMESRYAADDVVECEESDIRDMKDIAPSSIDVAFDQGTLKAMILPILNRNDEWDLEMEILGGGDSFEYYGHRVAKRKVN</sequence>
<gene>
    <name evidence="1" type="ORF">T440DRAFT_484632</name>
</gene>
<proteinExistence type="predicted"/>
<dbReference type="Proteomes" id="UP000799423">
    <property type="component" value="Unassembled WGS sequence"/>
</dbReference>
<dbReference type="AlphaFoldDB" id="A0A6A7BPN5"/>
<organism evidence="1 2">
    <name type="scientific">Plenodomus tracheiphilus IPT5</name>
    <dbReference type="NCBI Taxonomy" id="1408161"/>
    <lineage>
        <taxon>Eukaryota</taxon>
        <taxon>Fungi</taxon>
        <taxon>Dikarya</taxon>
        <taxon>Ascomycota</taxon>
        <taxon>Pezizomycotina</taxon>
        <taxon>Dothideomycetes</taxon>
        <taxon>Pleosporomycetidae</taxon>
        <taxon>Pleosporales</taxon>
        <taxon>Pleosporineae</taxon>
        <taxon>Leptosphaeriaceae</taxon>
        <taxon>Plenodomus</taxon>
    </lineage>
</organism>
<evidence type="ECO:0000313" key="2">
    <source>
        <dbReference type="Proteomes" id="UP000799423"/>
    </source>
</evidence>
<protein>
    <submittedName>
        <fullName evidence="1">Uncharacterized protein</fullName>
    </submittedName>
</protein>
<evidence type="ECO:0000313" key="1">
    <source>
        <dbReference type="EMBL" id="KAF2856469.1"/>
    </source>
</evidence>
<keyword evidence="2" id="KW-1185">Reference proteome</keyword>
<dbReference type="OrthoDB" id="411785at2759"/>